<dbReference type="AlphaFoldDB" id="A0A9W4GJ06"/>
<keyword evidence="2" id="KW-0479">Metal-binding</keyword>
<comment type="subcellular location">
    <subcellularLocation>
        <location evidence="1">Nucleus</location>
    </subcellularLocation>
</comment>
<dbReference type="PROSITE" id="PS50157">
    <property type="entry name" value="ZINC_FINGER_C2H2_2"/>
    <property type="match status" value="2"/>
</dbReference>
<dbReference type="SMART" id="SM00355">
    <property type="entry name" value="ZnF_C2H2"/>
    <property type="match status" value="2"/>
</dbReference>
<evidence type="ECO:0000256" key="10">
    <source>
        <dbReference type="SAM" id="MobiDB-lite"/>
    </source>
</evidence>
<evidence type="ECO:0000313" key="12">
    <source>
        <dbReference type="EMBL" id="CAD6506423.1"/>
    </source>
</evidence>
<evidence type="ECO:0000256" key="9">
    <source>
        <dbReference type="PROSITE-ProRule" id="PRU00042"/>
    </source>
</evidence>
<evidence type="ECO:0000256" key="8">
    <source>
        <dbReference type="ARBA" id="ARBA00023242"/>
    </source>
</evidence>
<feature type="domain" description="C2H2-type" evidence="11">
    <location>
        <begin position="289"/>
        <end position="316"/>
    </location>
</feature>
<dbReference type="GO" id="GO:0005634">
    <property type="term" value="C:nucleus"/>
    <property type="evidence" value="ECO:0007669"/>
    <property type="project" value="UniProtKB-SubCell"/>
</dbReference>
<keyword evidence="3" id="KW-0677">Repeat</keyword>
<evidence type="ECO:0000256" key="6">
    <source>
        <dbReference type="ARBA" id="ARBA00023015"/>
    </source>
</evidence>
<accession>A0A9W4GJ06</accession>
<evidence type="ECO:0000256" key="7">
    <source>
        <dbReference type="ARBA" id="ARBA00023163"/>
    </source>
</evidence>
<evidence type="ECO:0000256" key="4">
    <source>
        <dbReference type="ARBA" id="ARBA00022771"/>
    </source>
</evidence>
<feature type="region of interest" description="Disordered" evidence="10">
    <location>
        <begin position="115"/>
        <end position="149"/>
    </location>
</feature>
<dbReference type="GO" id="GO:0008270">
    <property type="term" value="F:zinc ion binding"/>
    <property type="evidence" value="ECO:0007669"/>
    <property type="project" value="UniProtKB-KW"/>
</dbReference>
<dbReference type="FunFam" id="3.30.160.60:FF:000060">
    <property type="entry name" value="zinc finger protein 436"/>
    <property type="match status" value="1"/>
</dbReference>
<protein>
    <submittedName>
        <fullName evidence="12">BgTH12-07349</fullName>
    </submittedName>
</protein>
<evidence type="ECO:0000259" key="11">
    <source>
        <dbReference type="PROSITE" id="PS50157"/>
    </source>
</evidence>
<keyword evidence="7" id="KW-0804">Transcription</keyword>
<dbReference type="PROSITE" id="PS00028">
    <property type="entry name" value="ZINC_FINGER_C2H2_1"/>
    <property type="match status" value="2"/>
</dbReference>
<dbReference type="PANTHER" id="PTHR23233">
    <property type="entry name" value="SAL-LIKE PROTEIN"/>
    <property type="match status" value="1"/>
</dbReference>
<keyword evidence="6" id="KW-0805">Transcription regulation</keyword>
<keyword evidence="8" id="KW-0539">Nucleus</keyword>
<feature type="compositionally biased region" description="Low complexity" evidence="10">
    <location>
        <begin position="140"/>
        <end position="149"/>
    </location>
</feature>
<sequence>MNLSSLVHGAITPDEQQYHQQLPRSHHVTSPLILQPPKLLQLNDKQSYACINAPQPPPSPPADETSKCSLPSISSLFGLADLPSTQESIHHVKRHGIAQRSDYFEFGQQLYNHSPAMKPSTILPPTPPMHSESSFNGRQSSPSALSNSGNSISSVPGYYFAPDTPRAISANNLTVSRSQHQHTLSHEAANSTPVPTRNYSQSASSNNGLYLRSTSQPINSTHFASIQPTTASQAHVPSLYQRPLPQQFSPSLLSMSVPLSPPSTANLWQHHHYISPSSAASFPQSHDRYVCQICNKAFSRPSSLRIHSHSHTGEKPFKCPHQGCGKAFSVRSNMKRHERGCHNFEFAPNIGQSAPKNLHILTRN</sequence>
<dbReference type="EMBL" id="CAJHIT010000010">
    <property type="protein sequence ID" value="CAD6506423.1"/>
    <property type="molecule type" value="Genomic_DNA"/>
</dbReference>
<evidence type="ECO:0000256" key="1">
    <source>
        <dbReference type="ARBA" id="ARBA00004123"/>
    </source>
</evidence>
<reference evidence="12" key="1">
    <citation type="submission" date="2020-10" db="EMBL/GenBank/DDBJ databases">
        <authorList>
            <person name="Muller C M."/>
        </authorList>
    </citation>
    <scope>NUCLEOTIDE SEQUENCE</scope>
    <source>
        <strain evidence="12">THUN-12</strain>
    </source>
</reference>
<keyword evidence="4 9" id="KW-0863">Zinc-finger</keyword>
<feature type="region of interest" description="Disordered" evidence="10">
    <location>
        <begin position="176"/>
        <end position="214"/>
    </location>
</feature>
<dbReference type="GO" id="GO:0000981">
    <property type="term" value="F:DNA-binding transcription factor activity, RNA polymerase II-specific"/>
    <property type="evidence" value="ECO:0007669"/>
    <property type="project" value="TreeGrafter"/>
</dbReference>
<evidence type="ECO:0000256" key="3">
    <source>
        <dbReference type="ARBA" id="ARBA00022737"/>
    </source>
</evidence>
<evidence type="ECO:0000313" key="13">
    <source>
        <dbReference type="Proteomes" id="UP000683417"/>
    </source>
</evidence>
<feature type="domain" description="C2H2-type" evidence="11">
    <location>
        <begin position="317"/>
        <end position="347"/>
    </location>
</feature>
<dbReference type="Proteomes" id="UP000683417">
    <property type="component" value="Unassembled WGS sequence"/>
</dbReference>
<dbReference type="PANTHER" id="PTHR23233:SF84">
    <property type="entry name" value="FI23031P1"/>
    <property type="match status" value="1"/>
</dbReference>
<comment type="caution">
    <text evidence="12">The sequence shown here is derived from an EMBL/GenBank/DDBJ whole genome shotgun (WGS) entry which is preliminary data.</text>
</comment>
<dbReference type="GO" id="GO:0000978">
    <property type="term" value="F:RNA polymerase II cis-regulatory region sequence-specific DNA binding"/>
    <property type="evidence" value="ECO:0007669"/>
    <property type="project" value="TreeGrafter"/>
</dbReference>
<gene>
    <name evidence="12" type="ORF">BGTH12_LOCUS7781</name>
</gene>
<evidence type="ECO:0000256" key="2">
    <source>
        <dbReference type="ARBA" id="ARBA00022723"/>
    </source>
</evidence>
<organism evidence="12 13">
    <name type="scientific">Blumeria graminis f. sp. triticale</name>
    <dbReference type="NCBI Taxonomy" id="1689686"/>
    <lineage>
        <taxon>Eukaryota</taxon>
        <taxon>Fungi</taxon>
        <taxon>Dikarya</taxon>
        <taxon>Ascomycota</taxon>
        <taxon>Pezizomycotina</taxon>
        <taxon>Leotiomycetes</taxon>
        <taxon>Erysiphales</taxon>
        <taxon>Erysiphaceae</taxon>
        <taxon>Blumeria</taxon>
    </lineage>
</organism>
<dbReference type="Pfam" id="PF00096">
    <property type="entry name" value="zf-C2H2"/>
    <property type="match status" value="2"/>
</dbReference>
<proteinExistence type="predicted"/>
<dbReference type="FunFam" id="3.30.160.60:FF:000176">
    <property type="entry name" value="zinc finger protein 70"/>
    <property type="match status" value="1"/>
</dbReference>
<name>A0A9W4GJ06_BLUGR</name>
<dbReference type="InterPro" id="IPR013087">
    <property type="entry name" value="Znf_C2H2_type"/>
</dbReference>
<dbReference type="InterPro" id="IPR051565">
    <property type="entry name" value="Sal_C2H2-zinc-finger"/>
</dbReference>
<evidence type="ECO:0000256" key="5">
    <source>
        <dbReference type="ARBA" id="ARBA00022833"/>
    </source>
</evidence>
<keyword evidence="5" id="KW-0862">Zinc</keyword>